<gene>
    <name evidence="1" type="primary">ORF40</name>
</gene>
<accession>A0A889IW10</accession>
<organism evidence="1">
    <name type="scientific">Otarine gammaherpesvirus 4</name>
    <dbReference type="NCBI Taxonomy" id="2801541"/>
    <lineage>
        <taxon>Viruses</taxon>
        <taxon>Duplodnaviria</taxon>
        <taxon>Heunggongvirae</taxon>
        <taxon>Peploviricota</taxon>
        <taxon>Herviviricetes</taxon>
        <taxon>Herpesvirales</taxon>
        <taxon>Orthoherpesviridae</taxon>
        <taxon>Gammaherpesvirinae</taxon>
    </lineage>
</organism>
<dbReference type="GO" id="GO:0019079">
    <property type="term" value="P:viral genome replication"/>
    <property type="evidence" value="ECO:0007669"/>
    <property type="project" value="InterPro"/>
</dbReference>
<keyword evidence="1" id="KW-0547">Nucleotide-binding</keyword>
<keyword evidence="1" id="KW-0378">Hydrolase</keyword>
<dbReference type="InterPro" id="IPR004996">
    <property type="entry name" value="HSV_HEPA"/>
</dbReference>
<protein>
    <submittedName>
        <fullName evidence="1">Subunit of helicase-primase complex</fullName>
    </submittedName>
</protein>
<proteinExistence type="predicted"/>
<dbReference type="GO" id="GO:0004386">
    <property type="term" value="F:helicase activity"/>
    <property type="evidence" value="ECO:0007669"/>
    <property type="project" value="UniProtKB-KW"/>
</dbReference>
<keyword evidence="1" id="KW-0067">ATP-binding</keyword>
<keyword evidence="1" id="KW-0347">Helicase</keyword>
<name>A0A889IW10_9GAMA</name>
<dbReference type="Pfam" id="PF03324">
    <property type="entry name" value="Herpes_HEPA"/>
    <property type="match status" value="1"/>
</dbReference>
<evidence type="ECO:0000313" key="1">
    <source>
        <dbReference type="EMBL" id="QRE02521.1"/>
    </source>
</evidence>
<sequence>MDAFVSNLTLPCTSDDLIAYRLLASSFQPWPIIPPLALLATYCNTVGVLETMGECIHAVVLGVHFYNTVQCGSNTYALWYLSLAPVSIESDVTTNTRSEVERLAFLITALTEEEILAAPACIHCGCRDSSIATDVGYIEAVGPLFAQWEAKLRCRLSIVHKMMQYGTAIKVWKLDIDANHVVSAAVPITSITNVSCISHHIVGAYLHCETWLASSSVTRLREPFIVTTGAIGSAVFNVKNSSSLSTTAANGTGSRAVWFPTFSDAEIDALHVVVKTRQGVYTYHVDDGDSQTAKRGRYVEDLTVDDVFHTVDVSVGMHNCIVHVRVLHAPFHVLWVNEDAIWNGGLVPFFSALYKRIYSGFDGLRPIMAAVFPKSAPLGSPFPPSLPSFPLMPLRFGVPPKPADYHIGSPFDVRILLDVCQKLAHTQFADAVICSAVDIAHEPFACGLREDIQCRVQNWSPWTVELNYAICGADPGVAVVSVNHYLLSVDISCVLCFAIGIHFRGGPEVETLDHLVSRGSVSACSAIAAAYSAIIATLMECLMAAGFTWAAIDHRILHFVSFRDCVIESEVSVLLAFFALYCV</sequence>
<reference evidence="1" key="1">
    <citation type="submission" date="2019-10" db="EMBL/GenBank/DDBJ databases">
        <title>Otarine herpesvirus 4 in Northern fur seal genital swab.</title>
        <authorList>
            <person name="Deming A.C."/>
            <person name="Wellehan J.F.X."/>
            <person name="Gulland F.M.D."/>
        </authorList>
    </citation>
    <scope>NUCLEOTIDE SEQUENCE</scope>
    <source>
        <strain evidence="1">Cu11-001</strain>
    </source>
</reference>
<dbReference type="EMBL" id="MN545487">
    <property type="protein sequence ID" value="QRE02521.1"/>
    <property type="molecule type" value="Genomic_DNA"/>
</dbReference>